<feature type="compositionally biased region" description="Polar residues" evidence="1">
    <location>
        <begin position="128"/>
        <end position="140"/>
    </location>
</feature>
<evidence type="ECO:0000313" key="3">
    <source>
        <dbReference type="Proteomes" id="UP001321700"/>
    </source>
</evidence>
<evidence type="ECO:0000313" key="2">
    <source>
        <dbReference type="EMBL" id="MDT7518549.1"/>
    </source>
</evidence>
<dbReference type="RefSeq" id="WP_313874303.1">
    <property type="nucleotide sequence ID" value="NZ_JAVBIK010000001.1"/>
</dbReference>
<name>A0ABU3KMR1_9BURK</name>
<proteinExistence type="predicted"/>
<gene>
    <name evidence="2" type="ORF">RAE19_07500</name>
</gene>
<accession>A0ABU3KMR1</accession>
<sequence length="384" mass="40694">MMATDYATSAPLRRRPWHLVALGVLVLALHWSLLGGFAYTMPWLAESSAVDSPPMLLPSLSTRVIASQAEPDTPPPTAAPALARPRPASAAPRHTDIGVAVNSDTASSASATPASDNPATTPPEDSPSEQVDTAAPSSEPASLDKAADSAAESPAALPTAPAKSTERPLRFAFPPPMQLNYDVSGLTDGQQNVVSATIAWRHDGAAYQASLNVTKFMLSLRQWNSKGALTVAGLAPARFGEKGLRRAEVASHFVREEGRVIFSANSAPAPLLPGAQDHMSVFMQLASMWAGEPNRFGAGDSLSFQSIGPRQAETWTFVVSAEDRISVPGGNMQAIKLTREPTGEYSTKAEIWLAPQLAYMPAHIRLSEPNGNVLDMVWTGSQPL</sequence>
<feature type="region of interest" description="Disordered" evidence="1">
    <location>
        <begin position="68"/>
        <end position="91"/>
    </location>
</feature>
<comment type="caution">
    <text evidence="2">The sequence shown here is derived from an EMBL/GenBank/DDBJ whole genome shotgun (WGS) entry which is preliminary data.</text>
</comment>
<dbReference type="InterPro" id="IPR021457">
    <property type="entry name" value="DUF3108"/>
</dbReference>
<evidence type="ECO:0000256" key="1">
    <source>
        <dbReference type="SAM" id="MobiDB-lite"/>
    </source>
</evidence>
<dbReference type="Proteomes" id="UP001321700">
    <property type="component" value="Unassembled WGS sequence"/>
</dbReference>
<keyword evidence="3" id="KW-1185">Reference proteome</keyword>
<feature type="compositionally biased region" description="Low complexity" evidence="1">
    <location>
        <begin position="103"/>
        <end position="119"/>
    </location>
</feature>
<dbReference type="Pfam" id="PF11306">
    <property type="entry name" value="DUF3108"/>
    <property type="match status" value="1"/>
</dbReference>
<reference evidence="2 3" key="1">
    <citation type="submission" date="2023-08" db="EMBL/GenBank/DDBJ databases">
        <title>Rhodoferax potami sp. nov. and Rhodoferax mekongensis sp. nov., isolated from the Mekong River in Thailand.</title>
        <authorList>
            <person name="Kitikhun S."/>
            <person name="Charoenyingcharoen P."/>
            <person name="Siriarchawattana P."/>
            <person name="Likhitrattanapisal S."/>
            <person name="Nilsakha T."/>
            <person name="Chanpet A."/>
            <person name="Rattanawaree P."/>
            <person name="Ingsriswang S."/>
        </authorList>
    </citation>
    <scope>NUCLEOTIDE SEQUENCE [LARGE SCALE GENOMIC DNA]</scope>
    <source>
        <strain evidence="2 3">TBRC 17660</strain>
    </source>
</reference>
<feature type="region of interest" description="Disordered" evidence="1">
    <location>
        <begin position="103"/>
        <end position="173"/>
    </location>
</feature>
<organism evidence="2 3">
    <name type="scientific">Rhodoferax potami</name>
    <dbReference type="NCBI Taxonomy" id="3068338"/>
    <lineage>
        <taxon>Bacteria</taxon>
        <taxon>Pseudomonadati</taxon>
        <taxon>Pseudomonadota</taxon>
        <taxon>Betaproteobacteria</taxon>
        <taxon>Burkholderiales</taxon>
        <taxon>Comamonadaceae</taxon>
        <taxon>Rhodoferax</taxon>
    </lineage>
</organism>
<dbReference type="EMBL" id="JAVBIK010000001">
    <property type="protein sequence ID" value="MDT7518549.1"/>
    <property type="molecule type" value="Genomic_DNA"/>
</dbReference>
<protein>
    <submittedName>
        <fullName evidence="2">DUF3108 domain-containing protein</fullName>
    </submittedName>
</protein>
<feature type="compositionally biased region" description="Low complexity" evidence="1">
    <location>
        <begin position="79"/>
        <end position="91"/>
    </location>
</feature>